<dbReference type="KEGG" id="nfa:NFA_40020"/>
<gene>
    <name evidence="1" type="ordered locus">NFA_40020</name>
</gene>
<dbReference type="GeneID" id="61134666"/>
<name>Q5YSJ1_NOCFA</name>
<proteinExistence type="predicted"/>
<reference evidence="1 2" key="1">
    <citation type="journal article" date="2004" name="Proc. Natl. Acad. Sci. U.S.A.">
        <title>The complete genomic sequence of Nocardia farcinica IFM 10152.</title>
        <authorList>
            <person name="Ishikawa J."/>
            <person name="Yamashita A."/>
            <person name="Mikami Y."/>
            <person name="Hoshino Y."/>
            <person name="Kurita H."/>
            <person name="Hotta K."/>
            <person name="Shiba T."/>
            <person name="Hattori M."/>
        </authorList>
    </citation>
    <scope>NUCLEOTIDE SEQUENCE [LARGE SCALE GENOMIC DNA]</scope>
    <source>
        <strain evidence="1 2">IFM 10152</strain>
    </source>
</reference>
<organism evidence="1 2">
    <name type="scientific">Nocardia farcinica (strain IFM 10152)</name>
    <dbReference type="NCBI Taxonomy" id="247156"/>
    <lineage>
        <taxon>Bacteria</taxon>
        <taxon>Bacillati</taxon>
        <taxon>Actinomycetota</taxon>
        <taxon>Actinomycetes</taxon>
        <taxon>Mycobacteriales</taxon>
        <taxon>Nocardiaceae</taxon>
        <taxon>Nocardia</taxon>
    </lineage>
</organism>
<dbReference type="STRING" id="247156.NFA_40020"/>
<sequence>MMTTTTATTQERIIDTRFSYYNDNCIHVMRLDFEGEAFFYAVNKELTSIGPTRSNRVSALLDGRHYLGRFRPACYCVSDAACTCVQAQVWRRYQTAHPNAGADS</sequence>
<evidence type="ECO:0000313" key="2">
    <source>
        <dbReference type="Proteomes" id="UP000006820"/>
    </source>
</evidence>
<protein>
    <submittedName>
        <fullName evidence="1">Uncharacterized protein</fullName>
    </submittedName>
</protein>
<dbReference type="RefSeq" id="WP_011210535.1">
    <property type="nucleotide sequence ID" value="NC_006361.1"/>
</dbReference>
<dbReference type="EMBL" id="AP006618">
    <property type="protein sequence ID" value="BAD58850.1"/>
    <property type="molecule type" value="Genomic_DNA"/>
</dbReference>
<keyword evidence="2" id="KW-1185">Reference proteome</keyword>
<dbReference type="AlphaFoldDB" id="Q5YSJ1"/>
<evidence type="ECO:0000313" key="1">
    <source>
        <dbReference type="EMBL" id="BAD58850.1"/>
    </source>
</evidence>
<dbReference type="HOGENOM" id="CLU_2247211_0_0_11"/>
<accession>Q5YSJ1</accession>
<dbReference type="Proteomes" id="UP000006820">
    <property type="component" value="Chromosome"/>
</dbReference>